<keyword evidence="4" id="KW-0456">Lyase</keyword>
<dbReference type="PIRSF" id="PIRSF001426">
    <property type="entry name" value="NHase_alpha"/>
    <property type="match status" value="1"/>
</dbReference>
<keyword evidence="9" id="KW-1185">Reference proteome</keyword>
<dbReference type="Pfam" id="PF02979">
    <property type="entry name" value="NHase_alpha"/>
    <property type="match status" value="1"/>
</dbReference>
<organism evidence="8 9">
    <name type="scientific">Aquisalimonas asiatica</name>
    <dbReference type="NCBI Taxonomy" id="406100"/>
    <lineage>
        <taxon>Bacteria</taxon>
        <taxon>Pseudomonadati</taxon>
        <taxon>Pseudomonadota</taxon>
        <taxon>Gammaproteobacteria</taxon>
        <taxon>Chromatiales</taxon>
        <taxon>Ectothiorhodospiraceae</taxon>
        <taxon>Aquisalimonas</taxon>
    </lineage>
</organism>
<dbReference type="SUPFAM" id="SSF56209">
    <property type="entry name" value="Nitrile hydratase alpha chain"/>
    <property type="match status" value="1"/>
</dbReference>
<dbReference type="AlphaFoldDB" id="A0A1H8VP08"/>
<dbReference type="GO" id="GO:0046914">
    <property type="term" value="F:transition metal ion binding"/>
    <property type="evidence" value="ECO:0007669"/>
    <property type="project" value="InterPro"/>
</dbReference>
<keyword evidence="6" id="KW-0408">Iron</keyword>
<dbReference type="Gene3D" id="3.90.330.10">
    <property type="entry name" value="Nitrile hydratase alpha /Thiocyanate hydrolase gamma"/>
    <property type="match status" value="1"/>
</dbReference>
<feature type="domain" description="Nitrile hydratase alpha/Thiocyanate hydrolase gamma" evidence="7">
    <location>
        <begin position="18"/>
        <end position="198"/>
    </location>
</feature>
<dbReference type="InterPro" id="IPR023900">
    <property type="entry name" value="CN_Hdrtase_asu/SCN_Hdrlase_gsu"/>
</dbReference>
<evidence type="ECO:0000256" key="4">
    <source>
        <dbReference type="ARBA" id="ARBA00023239"/>
    </source>
</evidence>
<comment type="similarity">
    <text evidence="1">Belongs to the nitrile hydratase subunit alpha family.</text>
</comment>
<dbReference type="InterPro" id="IPR018141">
    <property type="entry name" value="Nitrile_hydratase_asu"/>
</dbReference>
<evidence type="ECO:0000256" key="5">
    <source>
        <dbReference type="ARBA" id="ARBA00044877"/>
    </source>
</evidence>
<dbReference type="EC" id="4.2.1.84" evidence="2"/>
<evidence type="ECO:0000259" key="7">
    <source>
        <dbReference type="Pfam" id="PF02979"/>
    </source>
</evidence>
<sequence>MSHDHDHDHDHSHVPPDPALRVQALESLLTRKGLVDPGALEAIIETYSNDVGPRNGARVVARSWVDPGYRQWLLDDATAAIAHLGYQGRQGEHMVAVENTDRVHNLVVCTLCSCYPWTVLGIPPTWYKSEAYRARAVREPRAVLREFGLDLDDSVDIRLWDSTAEIRYLVIPQRPAGTDDWSEEALADLVTRDAMVGAGRALTPDTAGGDA</sequence>
<dbReference type="EMBL" id="FOEG01000014">
    <property type="protein sequence ID" value="SEP17125.1"/>
    <property type="molecule type" value="Genomic_DNA"/>
</dbReference>
<dbReference type="RefSeq" id="WP_091646410.1">
    <property type="nucleotide sequence ID" value="NZ_FOEG01000014.1"/>
</dbReference>
<dbReference type="GO" id="GO:0018822">
    <property type="term" value="F:nitrile hydratase activity"/>
    <property type="evidence" value="ECO:0007669"/>
    <property type="project" value="UniProtKB-EC"/>
</dbReference>
<protein>
    <recommendedName>
        <fullName evidence="2">nitrile hydratase</fullName>
        <ecNumber evidence="2">4.2.1.84</ecNumber>
    </recommendedName>
</protein>
<accession>A0A1H8VP08</accession>
<dbReference type="InterPro" id="IPR004232">
    <property type="entry name" value="CN_Hdrtase_a/SCN_Hdrlase_g"/>
</dbReference>
<comment type="catalytic activity">
    <reaction evidence="5">
        <text>an aliphatic primary amide = an aliphatic nitrile + H2O</text>
        <dbReference type="Rhea" id="RHEA:12673"/>
        <dbReference type="ChEBI" id="CHEBI:15377"/>
        <dbReference type="ChEBI" id="CHEBI:65285"/>
        <dbReference type="ChEBI" id="CHEBI:80291"/>
        <dbReference type="EC" id="4.2.1.84"/>
    </reaction>
</comment>
<evidence type="ECO:0000256" key="6">
    <source>
        <dbReference type="PIRSR" id="PIRSR001426-1"/>
    </source>
</evidence>
<dbReference type="OrthoDB" id="528553at2"/>
<feature type="binding site" evidence="6">
    <location>
        <position position="112"/>
    </location>
    <ligand>
        <name>Fe(3+)</name>
        <dbReference type="ChEBI" id="CHEBI:29034"/>
    </ligand>
</feature>
<gene>
    <name evidence="8" type="ORF">SAMN04488052_11414</name>
</gene>
<dbReference type="Proteomes" id="UP000199657">
    <property type="component" value="Unassembled WGS sequence"/>
</dbReference>
<feature type="binding site" evidence="6">
    <location>
        <position position="113"/>
    </location>
    <ligand>
        <name>Fe(3+)</name>
        <dbReference type="ChEBI" id="CHEBI:29034"/>
    </ligand>
</feature>
<dbReference type="NCBIfam" id="TIGR01323">
    <property type="entry name" value="nitrile_alph"/>
    <property type="match status" value="1"/>
</dbReference>
<feature type="binding site" evidence="6">
    <location>
        <position position="114"/>
    </location>
    <ligand>
        <name>Fe(3+)</name>
        <dbReference type="ChEBI" id="CHEBI:29034"/>
    </ligand>
</feature>
<dbReference type="InterPro" id="IPR036648">
    <property type="entry name" value="CN_Hdrase_a/SCN_Hdrase_g_sf"/>
</dbReference>
<reference evidence="8 9" key="1">
    <citation type="submission" date="2016-10" db="EMBL/GenBank/DDBJ databases">
        <authorList>
            <person name="de Groot N.N."/>
        </authorList>
    </citation>
    <scope>NUCLEOTIDE SEQUENCE [LARGE SCALE GENOMIC DNA]</scope>
    <source>
        <strain evidence="8 9">CGMCC 1.6291</strain>
    </source>
</reference>
<feature type="binding site" evidence="6">
    <location>
        <position position="109"/>
    </location>
    <ligand>
        <name>Fe(3+)</name>
        <dbReference type="ChEBI" id="CHEBI:29034"/>
    </ligand>
</feature>
<name>A0A1H8VP08_9GAMM</name>
<evidence type="ECO:0000256" key="2">
    <source>
        <dbReference type="ARBA" id="ARBA00013079"/>
    </source>
</evidence>
<proteinExistence type="inferred from homology"/>
<dbReference type="STRING" id="406100.SAMN04488052_11414"/>
<evidence type="ECO:0000313" key="9">
    <source>
        <dbReference type="Proteomes" id="UP000199657"/>
    </source>
</evidence>
<evidence type="ECO:0000313" key="8">
    <source>
        <dbReference type="EMBL" id="SEP17125.1"/>
    </source>
</evidence>
<evidence type="ECO:0000256" key="3">
    <source>
        <dbReference type="ARBA" id="ARBA00022723"/>
    </source>
</evidence>
<keyword evidence="3 6" id="KW-0479">Metal-binding</keyword>
<evidence type="ECO:0000256" key="1">
    <source>
        <dbReference type="ARBA" id="ARBA00009363"/>
    </source>
</evidence>